<reference evidence="2" key="1">
    <citation type="submission" date="2022-11" db="EMBL/GenBank/DDBJ databases">
        <authorList>
            <person name="Petersen C."/>
        </authorList>
    </citation>
    <scope>NUCLEOTIDE SEQUENCE</scope>
    <source>
        <strain evidence="2">IBT 19713</strain>
    </source>
</reference>
<evidence type="ECO:0000256" key="1">
    <source>
        <dbReference type="SAM" id="SignalP"/>
    </source>
</evidence>
<dbReference type="EMBL" id="JAPQKS010000003">
    <property type="protein sequence ID" value="KAJ5239285.1"/>
    <property type="molecule type" value="Genomic_DNA"/>
</dbReference>
<accession>A0A9W9P7I1</accession>
<keyword evidence="3" id="KW-1185">Reference proteome</keyword>
<dbReference type="OrthoDB" id="2555297at2759"/>
<sequence length="170" mass="18001">MKSFYLLTCMALAASAAPLNPATSQADGLDINAGGGGVGVEAKREVANSAAEDLDILGILNLRKRENQDLVDELAALLRELDVRKAKRSPEEDLGIDLGGIGLNLAKRASPDTVEDVAATLQDFAVKKAERSDDIDIDLLGNSSIGVKRDSNDSIGDIVKELEDIVKSLE</sequence>
<reference evidence="2" key="2">
    <citation type="journal article" date="2023" name="IMA Fungus">
        <title>Comparative genomic study of the Penicillium genus elucidates a diverse pangenome and 15 lateral gene transfer events.</title>
        <authorList>
            <person name="Petersen C."/>
            <person name="Sorensen T."/>
            <person name="Nielsen M.R."/>
            <person name="Sondergaard T.E."/>
            <person name="Sorensen J.L."/>
            <person name="Fitzpatrick D.A."/>
            <person name="Frisvad J.C."/>
            <person name="Nielsen K.L."/>
        </authorList>
    </citation>
    <scope>NUCLEOTIDE SEQUENCE</scope>
    <source>
        <strain evidence="2">IBT 19713</strain>
    </source>
</reference>
<dbReference type="Proteomes" id="UP001150941">
    <property type="component" value="Unassembled WGS sequence"/>
</dbReference>
<gene>
    <name evidence="2" type="ORF">N7468_003904</name>
</gene>
<protein>
    <submittedName>
        <fullName evidence="2">Uncharacterized protein</fullName>
    </submittedName>
</protein>
<feature type="chain" id="PRO_5040788619" evidence="1">
    <location>
        <begin position="17"/>
        <end position="170"/>
    </location>
</feature>
<feature type="signal peptide" evidence="1">
    <location>
        <begin position="1"/>
        <end position="16"/>
    </location>
</feature>
<keyword evidence="1" id="KW-0732">Signal</keyword>
<dbReference type="GeneID" id="83200504"/>
<dbReference type="RefSeq" id="XP_058332204.1">
    <property type="nucleotide sequence ID" value="XM_058473201.1"/>
</dbReference>
<comment type="caution">
    <text evidence="2">The sequence shown here is derived from an EMBL/GenBank/DDBJ whole genome shotgun (WGS) entry which is preliminary data.</text>
</comment>
<dbReference type="AlphaFoldDB" id="A0A9W9P7I1"/>
<organism evidence="2 3">
    <name type="scientific">Penicillium chermesinum</name>
    <dbReference type="NCBI Taxonomy" id="63820"/>
    <lineage>
        <taxon>Eukaryota</taxon>
        <taxon>Fungi</taxon>
        <taxon>Dikarya</taxon>
        <taxon>Ascomycota</taxon>
        <taxon>Pezizomycotina</taxon>
        <taxon>Eurotiomycetes</taxon>
        <taxon>Eurotiomycetidae</taxon>
        <taxon>Eurotiales</taxon>
        <taxon>Aspergillaceae</taxon>
        <taxon>Penicillium</taxon>
    </lineage>
</organism>
<name>A0A9W9P7I1_9EURO</name>
<proteinExistence type="predicted"/>
<evidence type="ECO:0000313" key="2">
    <source>
        <dbReference type="EMBL" id="KAJ5239285.1"/>
    </source>
</evidence>
<evidence type="ECO:0000313" key="3">
    <source>
        <dbReference type="Proteomes" id="UP001150941"/>
    </source>
</evidence>